<comment type="catalytic activity">
    <reaction evidence="4 5">
        <text>an acyl phosphate + H2O = a carboxylate + phosphate + H(+)</text>
        <dbReference type="Rhea" id="RHEA:14965"/>
        <dbReference type="ChEBI" id="CHEBI:15377"/>
        <dbReference type="ChEBI" id="CHEBI:15378"/>
        <dbReference type="ChEBI" id="CHEBI:29067"/>
        <dbReference type="ChEBI" id="CHEBI:43474"/>
        <dbReference type="ChEBI" id="CHEBI:59918"/>
        <dbReference type="EC" id="3.6.1.7"/>
    </reaction>
</comment>
<dbReference type="RefSeq" id="WP_077342364.1">
    <property type="nucleotide sequence ID" value="NZ_CP019605.1"/>
</dbReference>
<dbReference type="PROSITE" id="PS51160">
    <property type="entry name" value="ACYLPHOSPHATASE_3"/>
    <property type="match status" value="1"/>
</dbReference>
<sequence>MTGHAAPEGRAPGSRVAREAVVSGRVQGVGFRWSARAQAERLGVSGHVRNLADGRVEAQFEGDADAVAAFEGWLRHGPSAAQVDRVVAADREVTGARGFRIER</sequence>
<organism evidence="7 8">
    <name type="scientific">Tessaracoccus flavus</name>
    <dbReference type="NCBI Taxonomy" id="1610493"/>
    <lineage>
        <taxon>Bacteria</taxon>
        <taxon>Bacillati</taxon>
        <taxon>Actinomycetota</taxon>
        <taxon>Actinomycetes</taxon>
        <taxon>Propionibacteriales</taxon>
        <taxon>Propionibacteriaceae</taxon>
        <taxon>Tessaracoccus</taxon>
    </lineage>
</organism>
<dbReference type="KEGG" id="tfl:RPIT_08755"/>
<dbReference type="PRINTS" id="PR00112">
    <property type="entry name" value="ACYLPHPHTASE"/>
</dbReference>
<dbReference type="InterPro" id="IPR036046">
    <property type="entry name" value="Acylphosphatase-like_dom_sf"/>
</dbReference>
<feature type="active site" evidence="5">
    <location>
        <position position="50"/>
    </location>
</feature>
<dbReference type="Pfam" id="PF00708">
    <property type="entry name" value="Acylphosphatase"/>
    <property type="match status" value="1"/>
</dbReference>
<evidence type="ECO:0000256" key="5">
    <source>
        <dbReference type="PROSITE-ProRule" id="PRU00520"/>
    </source>
</evidence>
<keyword evidence="5" id="KW-0378">Hydrolase</keyword>
<accession>A0A1Q2CFI3</accession>
<dbReference type="PANTHER" id="PTHR47268">
    <property type="entry name" value="ACYLPHOSPHATASE"/>
    <property type="match status" value="1"/>
</dbReference>
<evidence type="ECO:0000256" key="3">
    <source>
        <dbReference type="ARBA" id="ARBA00015991"/>
    </source>
</evidence>
<evidence type="ECO:0000256" key="2">
    <source>
        <dbReference type="ARBA" id="ARBA00012150"/>
    </source>
</evidence>
<dbReference type="GO" id="GO:0003998">
    <property type="term" value="F:acylphosphatase activity"/>
    <property type="evidence" value="ECO:0007669"/>
    <property type="project" value="UniProtKB-EC"/>
</dbReference>
<dbReference type="Gene3D" id="3.30.70.100">
    <property type="match status" value="1"/>
</dbReference>
<dbReference type="PROSITE" id="PS00150">
    <property type="entry name" value="ACYLPHOSPHATASE_1"/>
    <property type="match status" value="1"/>
</dbReference>
<dbReference type="InterPro" id="IPR017968">
    <property type="entry name" value="Acylphosphatase_CS"/>
</dbReference>
<dbReference type="EC" id="3.6.1.7" evidence="2 5"/>
<evidence type="ECO:0000313" key="7">
    <source>
        <dbReference type="EMBL" id="AQP44868.1"/>
    </source>
</evidence>
<proteinExistence type="inferred from homology"/>
<gene>
    <name evidence="7" type="ORF">RPIT_08755</name>
</gene>
<keyword evidence="8" id="KW-1185">Reference proteome</keyword>
<evidence type="ECO:0000256" key="1">
    <source>
        <dbReference type="ARBA" id="ARBA00005614"/>
    </source>
</evidence>
<name>A0A1Q2CFI3_9ACTN</name>
<dbReference type="SUPFAM" id="SSF54975">
    <property type="entry name" value="Acylphosphatase/BLUF domain-like"/>
    <property type="match status" value="1"/>
</dbReference>
<evidence type="ECO:0000256" key="6">
    <source>
        <dbReference type="RuleBase" id="RU004168"/>
    </source>
</evidence>
<reference evidence="7 8" key="1">
    <citation type="journal article" date="2016" name="Int. J. Syst. Evol. Microbiol.">
        <title>Tessaracoccus flavus sp. nov., isolated from the drainage system of a lindane-producing factory.</title>
        <authorList>
            <person name="Kumari R."/>
            <person name="Singh P."/>
            <person name="Schumann P."/>
            <person name="Lal R."/>
        </authorList>
    </citation>
    <scope>NUCLEOTIDE SEQUENCE [LARGE SCALE GENOMIC DNA]</scope>
    <source>
        <strain evidence="7 8">RP1T</strain>
    </source>
</reference>
<evidence type="ECO:0000256" key="4">
    <source>
        <dbReference type="ARBA" id="ARBA00047645"/>
    </source>
</evidence>
<dbReference type="PANTHER" id="PTHR47268:SF4">
    <property type="entry name" value="ACYLPHOSPHATASE"/>
    <property type="match status" value="1"/>
</dbReference>
<feature type="active site" evidence="5">
    <location>
        <position position="32"/>
    </location>
</feature>
<dbReference type="EMBL" id="CP019605">
    <property type="protein sequence ID" value="AQP44868.1"/>
    <property type="molecule type" value="Genomic_DNA"/>
</dbReference>
<dbReference type="InterPro" id="IPR001792">
    <property type="entry name" value="Acylphosphatase-like_dom"/>
</dbReference>
<comment type="similarity">
    <text evidence="1 6">Belongs to the acylphosphatase family.</text>
</comment>
<dbReference type="Proteomes" id="UP000188324">
    <property type="component" value="Chromosome"/>
</dbReference>
<dbReference type="OrthoDB" id="3182027at2"/>
<evidence type="ECO:0000313" key="8">
    <source>
        <dbReference type="Proteomes" id="UP000188324"/>
    </source>
</evidence>
<dbReference type="STRING" id="1610493.RPIT_08755"/>
<protein>
    <recommendedName>
        <fullName evidence="3 5">acylphosphatase</fullName>
        <ecNumber evidence="2 5">3.6.1.7</ecNumber>
    </recommendedName>
</protein>
<dbReference type="AlphaFoldDB" id="A0A1Q2CFI3"/>
<dbReference type="InterPro" id="IPR020456">
    <property type="entry name" value="Acylphosphatase"/>
</dbReference>